<dbReference type="EMBL" id="CM001440">
    <property type="protein sequence ID" value="EHR61034.1"/>
    <property type="molecule type" value="Genomic_DNA"/>
</dbReference>
<accession>H5XMQ5</accession>
<evidence type="ECO:0000313" key="2">
    <source>
        <dbReference type="Proteomes" id="UP000002791"/>
    </source>
</evidence>
<gene>
    <name evidence="1" type="ORF">SaccyDRAFT_2145</name>
</gene>
<keyword evidence="2" id="KW-1185">Reference proteome</keyword>
<dbReference type="RefSeq" id="WP_005456014.1">
    <property type="nucleotide sequence ID" value="NZ_CM001440.1"/>
</dbReference>
<evidence type="ECO:0000313" key="1">
    <source>
        <dbReference type="EMBL" id="EHR61034.1"/>
    </source>
</evidence>
<dbReference type="STRING" id="882082.SaccyDRAFT_2145"/>
<sequence>MSRTRTESGELIRKTRSQEFEADEIGALLVLRGLESRDRLWANLALAGPFLFFAIDHLVTRVRNEVQDIPEALVVTDHPPSDERAAALRRVFREHAGVGALQFANATLSWLSNQEDDILDTVDRMVHS</sequence>
<dbReference type="AlphaFoldDB" id="H5XMQ5"/>
<protein>
    <submittedName>
        <fullName evidence="1">Uncharacterized protein</fullName>
    </submittedName>
</protein>
<name>H5XMQ5_9PSEU</name>
<dbReference type="HOGENOM" id="CLU_1957964_0_0_11"/>
<dbReference type="OrthoDB" id="3695651at2"/>
<proteinExistence type="predicted"/>
<organism evidence="1 2">
    <name type="scientific">Saccharomonospora cyanea NA-134</name>
    <dbReference type="NCBI Taxonomy" id="882082"/>
    <lineage>
        <taxon>Bacteria</taxon>
        <taxon>Bacillati</taxon>
        <taxon>Actinomycetota</taxon>
        <taxon>Actinomycetes</taxon>
        <taxon>Pseudonocardiales</taxon>
        <taxon>Pseudonocardiaceae</taxon>
        <taxon>Saccharomonospora</taxon>
    </lineage>
</organism>
<reference evidence="1 2" key="1">
    <citation type="submission" date="2011-11" db="EMBL/GenBank/DDBJ databases">
        <title>The Noncontiguous Finished sequence of Saccharomonospora cyanea NA-134.</title>
        <authorList>
            <consortium name="US DOE Joint Genome Institute"/>
            <person name="Lucas S."/>
            <person name="Han J."/>
            <person name="Lapidus A."/>
            <person name="Cheng J.-F."/>
            <person name="Goodwin L."/>
            <person name="Pitluck S."/>
            <person name="Peters L."/>
            <person name="Ovchinnikova G."/>
            <person name="Lu M."/>
            <person name="Detter J.C."/>
            <person name="Han C."/>
            <person name="Tapia R."/>
            <person name="Land M."/>
            <person name="Hauser L."/>
            <person name="Kyrpides N."/>
            <person name="Ivanova N."/>
            <person name="Pagani I."/>
            <person name="Brambilla E.-M."/>
            <person name="Klenk H.-P."/>
            <person name="Woyke T."/>
        </authorList>
    </citation>
    <scope>NUCLEOTIDE SEQUENCE [LARGE SCALE GENOMIC DNA]</scope>
    <source>
        <strain evidence="1 2">NA-134</strain>
    </source>
</reference>
<dbReference type="Proteomes" id="UP000002791">
    <property type="component" value="Chromosome"/>
</dbReference>